<feature type="transmembrane region" description="Helical" evidence="8">
    <location>
        <begin position="206"/>
        <end position="223"/>
    </location>
</feature>
<feature type="region of interest" description="Disordered" evidence="7">
    <location>
        <begin position="309"/>
        <end position="333"/>
    </location>
</feature>
<proteinExistence type="inferred from homology"/>
<keyword evidence="10" id="KW-0012">Acyltransferase</keyword>
<organism evidence="10 11">
    <name type="scientific">Nesterenkonia aethiopica</name>
    <dbReference type="NCBI Taxonomy" id="269144"/>
    <lineage>
        <taxon>Bacteria</taxon>
        <taxon>Bacillati</taxon>
        <taxon>Actinomycetota</taxon>
        <taxon>Actinomycetes</taxon>
        <taxon>Micrococcales</taxon>
        <taxon>Micrococcaceae</taxon>
        <taxon>Nesterenkonia</taxon>
    </lineage>
</organism>
<feature type="transmembrane region" description="Helical" evidence="8">
    <location>
        <begin position="153"/>
        <end position="170"/>
    </location>
</feature>
<evidence type="ECO:0000256" key="4">
    <source>
        <dbReference type="ARBA" id="ARBA00022692"/>
    </source>
</evidence>
<evidence type="ECO:0000256" key="8">
    <source>
        <dbReference type="SAM" id="Phobius"/>
    </source>
</evidence>
<keyword evidence="6 8" id="KW-0472">Membrane</keyword>
<feature type="transmembrane region" description="Helical" evidence="8">
    <location>
        <begin position="73"/>
        <end position="92"/>
    </location>
</feature>
<keyword evidence="4 8" id="KW-0812">Transmembrane</keyword>
<evidence type="ECO:0000256" key="1">
    <source>
        <dbReference type="ARBA" id="ARBA00004651"/>
    </source>
</evidence>
<feature type="transmembrane region" description="Helical" evidence="8">
    <location>
        <begin position="129"/>
        <end position="147"/>
    </location>
</feature>
<keyword evidence="11" id="KW-1185">Reference proteome</keyword>
<feature type="transmembrane region" description="Helical" evidence="8">
    <location>
        <begin position="44"/>
        <end position="61"/>
    </location>
</feature>
<accession>A0ABP6M1A1</accession>
<evidence type="ECO:0000313" key="11">
    <source>
        <dbReference type="Proteomes" id="UP001500236"/>
    </source>
</evidence>
<feature type="transmembrane region" description="Helical" evidence="8">
    <location>
        <begin position="243"/>
        <end position="261"/>
    </location>
</feature>
<name>A0ABP6M1A1_9MICC</name>
<dbReference type="GO" id="GO:0016746">
    <property type="term" value="F:acyltransferase activity"/>
    <property type="evidence" value="ECO:0007669"/>
    <property type="project" value="UniProtKB-KW"/>
</dbReference>
<dbReference type="EMBL" id="BAAAVT010000016">
    <property type="protein sequence ID" value="GAA3071638.1"/>
    <property type="molecule type" value="Genomic_DNA"/>
</dbReference>
<dbReference type="PANTHER" id="PTHR40074">
    <property type="entry name" value="O-ACETYLTRANSFERASE WECH"/>
    <property type="match status" value="1"/>
</dbReference>
<protein>
    <submittedName>
        <fullName evidence="10">Acyltransferase</fullName>
    </submittedName>
</protein>
<comment type="subcellular location">
    <subcellularLocation>
        <location evidence="1">Cell membrane</location>
        <topology evidence="1">Multi-pass membrane protein</topology>
    </subcellularLocation>
</comment>
<keyword evidence="10" id="KW-0808">Transferase</keyword>
<keyword evidence="3" id="KW-1003">Cell membrane</keyword>
<evidence type="ECO:0000256" key="5">
    <source>
        <dbReference type="ARBA" id="ARBA00022989"/>
    </source>
</evidence>
<comment type="similarity">
    <text evidence="2">Belongs to the acyltransferase 3 family.</text>
</comment>
<evidence type="ECO:0000256" key="6">
    <source>
        <dbReference type="ARBA" id="ARBA00023136"/>
    </source>
</evidence>
<sequence length="333" mass="37393">MQWMDLLRGVAVILVVILHAASIPTSTGSGIREWILTNRYLEPFRMPLLMFLSGMLLPRSLAKPLPQYLWGKYAAIVWPAAVWMVLYGVFVYRNGPFELSYWITGDYLWFLLALIICYALAALLQKLPFLLVSAAMMAAVVLVEVPSGLPHKTLYYGAFFFLGAWACRHMDRWLRAPWMLVVAMAVVAAVFSHQGREDLALRMGTWQAAGISLLGLGVILWLAPRLPRGGVSRFLEWTGRSSIVVYVAHFPILVVIHRALARMEVAPIWHVGITTVLGLALTLLMVWLRPWTTWLYVYPRQKQVATRLKERAARQKSAPAASPTPGATPDVGR</sequence>
<comment type="caution">
    <text evidence="10">The sequence shown here is derived from an EMBL/GenBank/DDBJ whole genome shotgun (WGS) entry which is preliminary data.</text>
</comment>
<evidence type="ECO:0000256" key="7">
    <source>
        <dbReference type="SAM" id="MobiDB-lite"/>
    </source>
</evidence>
<feature type="transmembrane region" description="Helical" evidence="8">
    <location>
        <begin position="177"/>
        <end position="194"/>
    </location>
</feature>
<feature type="domain" description="Acyltransferase 3" evidence="9">
    <location>
        <begin position="2"/>
        <end position="287"/>
    </location>
</feature>
<evidence type="ECO:0000256" key="3">
    <source>
        <dbReference type="ARBA" id="ARBA00022475"/>
    </source>
</evidence>
<feature type="transmembrane region" description="Helical" evidence="8">
    <location>
        <begin position="267"/>
        <end position="288"/>
    </location>
</feature>
<feature type="transmembrane region" description="Helical" evidence="8">
    <location>
        <begin position="107"/>
        <end position="124"/>
    </location>
</feature>
<feature type="compositionally biased region" description="Low complexity" evidence="7">
    <location>
        <begin position="317"/>
        <end position="333"/>
    </location>
</feature>
<evidence type="ECO:0000256" key="2">
    <source>
        <dbReference type="ARBA" id="ARBA00007400"/>
    </source>
</evidence>
<evidence type="ECO:0000313" key="10">
    <source>
        <dbReference type="EMBL" id="GAA3071638.1"/>
    </source>
</evidence>
<dbReference type="Pfam" id="PF01757">
    <property type="entry name" value="Acyl_transf_3"/>
    <property type="match status" value="1"/>
</dbReference>
<reference evidence="11" key="1">
    <citation type="journal article" date="2019" name="Int. J. Syst. Evol. Microbiol.">
        <title>The Global Catalogue of Microorganisms (GCM) 10K type strain sequencing project: providing services to taxonomists for standard genome sequencing and annotation.</title>
        <authorList>
            <consortium name="The Broad Institute Genomics Platform"/>
            <consortium name="The Broad Institute Genome Sequencing Center for Infectious Disease"/>
            <person name="Wu L."/>
            <person name="Ma J."/>
        </authorList>
    </citation>
    <scope>NUCLEOTIDE SEQUENCE [LARGE SCALE GENOMIC DNA]</scope>
    <source>
        <strain evidence="11">JCM 14309</strain>
    </source>
</reference>
<gene>
    <name evidence="10" type="ORF">GCM10010529_24760</name>
</gene>
<dbReference type="PANTHER" id="PTHR40074:SF2">
    <property type="entry name" value="O-ACETYLTRANSFERASE WECH"/>
    <property type="match status" value="1"/>
</dbReference>
<dbReference type="Proteomes" id="UP001500236">
    <property type="component" value="Unassembled WGS sequence"/>
</dbReference>
<keyword evidence="5 8" id="KW-1133">Transmembrane helix</keyword>
<dbReference type="InterPro" id="IPR002656">
    <property type="entry name" value="Acyl_transf_3_dom"/>
</dbReference>
<evidence type="ECO:0000259" key="9">
    <source>
        <dbReference type="Pfam" id="PF01757"/>
    </source>
</evidence>